<dbReference type="RefSeq" id="WP_344162500.1">
    <property type="nucleotide sequence ID" value="NZ_BAAAPC010000010.1"/>
</dbReference>
<organism evidence="3 4">
    <name type="scientific">Nocardiopsis rhodophaea</name>
    <dbReference type="NCBI Taxonomy" id="280238"/>
    <lineage>
        <taxon>Bacteria</taxon>
        <taxon>Bacillati</taxon>
        <taxon>Actinomycetota</taxon>
        <taxon>Actinomycetes</taxon>
        <taxon>Streptosporangiales</taxon>
        <taxon>Nocardiopsidaceae</taxon>
        <taxon>Nocardiopsis</taxon>
    </lineage>
</organism>
<protein>
    <submittedName>
        <fullName evidence="3">Uncharacterized protein</fullName>
    </submittedName>
</protein>
<evidence type="ECO:0000256" key="1">
    <source>
        <dbReference type="SAM" id="MobiDB-lite"/>
    </source>
</evidence>
<keyword evidence="2" id="KW-1133">Transmembrane helix</keyword>
<evidence type="ECO:0000313" key="4">
    <source>
        <dbReference type="Proteomes" id="UP001501585"/>
    </source>
</evidence>
<dbReference type="EMBL" id="BAAAPC010000010">
    <property type="protein sequence ID" value="GAA1998061.1"/>
    <property type="molecule type" value="Genomic_DNA"/>
</dbReference>
<accession>A0ABN2T505</accession>
<feature type="transmembrane region" description="Helical" evidence="2">
    <location>
        <begin position="54"/>
        <end position="71"/>
    </location>
</feature>
<comment type="caution">
    <text evidence="3">The sequence shown here is derived from an EMBL/GenBank/DDBJ whole genome shotgun (WGS) entry which is preliminary data.</text>
</comment>
<evidence type="ECO:0000313" key="3">
    <source>
        <dbReference type="EMBL" id="GAA1998061.1"/>
    </source>
</evidence>
<reference evidence="3 4" key="1">
    <citation type="journal article" date="2019" name="Int. J. Syst. Evol. Microbiol.">
        <title>The Global Catalogue of Microorganisms (GCM) 10K type strain sequencing project: providing services to taxonomists for standard genome sequencing and annotation.</title>
        <authorList>
            <consortium name="The Broad Institute Genomics Platform"/>
            <consortium name="The Broad Institute Genome Sequencing Center for Infectious Disease"/>
            <person name="Wu L."/>
            <person name="Ma J."/>
        </authorList>
    </citation>
    <scope>NUCLEOTIDE SEQUENCE [LARGE SCALE GENOMIC DNA]</scope>
    <source>
        <strain evidence="3 4">JCM 15313</strain>
    </source>
</reference>
<gene>
    <name evidence="3" type="ORF">GCM10009799_26330</name>
</gene>
<feature type="transmembrane region" description="Helical" evidence="2">
    <location>
        <begin position="12"/>
        <end position="34"/>
    </location>
</feature>
<feature type="transmembrane region" description="Helical" evidence="2">
    <location>
        <begin position="121"/>
        <end position="143"/>
    </location>
</feature>
<feature type="transmembrane region" description="Helical" evidence="2">
    <location>
        <begin position="83"/>
        <end position="109"/>
    </location>
</feature>
<keyword evidence="2" id="KW-0812">Transmembrane</keyword>
<evidence type="ECO:0000256" key="2">
    <source>
        <dbReference type="SAM" id="Phobius"/>
    </source>
</evidence>
<feature type="region of interest" description="Disordered" evidence="1">
    <location>
        <begin position="425"/>
        <end position="486"/>
    </location>
</feature>
<feature type="region of interest" description="Disordered" evidence="1">
    <location>
        <begin position="245"/>
        <end position="326"/>
    </location>
</feature>
<dbReference type="Proteomes" id="UP001501585">
    <property type="component" value="Unassembled WGS sequence"/>
</dbReference>
<keyword evidence="4" id="KW-1185">Reference proteome</keyword>
<keyword evidence="2" id="KW-0472">Membrane</keyword>
<feature type="compositionally biased region" description="Polar residues" evidence="1">
    <location>
        <begin position="292"/>
        <end position="306"/>
    </location>
</feature>
<proteinExistence type="predicted"/>
<name>A0ABN2T505_9ACTN</name>
<feature type="compositionally biased region" description="Low complexity" evidence="1">
    <location>
        <begin position="428"/>
        <end position="445"/>
    </location>
</feature>
<sequence>MNNEAINRLRVPAAWALLGAVAAQVIAGLIDIFASSGYENGVSSGFVTSGPSSFFGPVIIALLLGAVLLVVTAPRRTSVNFPIVLTALILTGFAALMGLVTLVMGFVFASNTSAASATSVGFSNLFTVGGQLAIVVVAGLFMIRAFNDQNLVPRSAPQQVGPQQGFGPQAAAHQGFAPQTGSQAAFAQQGYGVDAQQAYQQQDWAAQQEQQGYGYAALNQNAYADPSQAAYGDQGQQAYAVDPAQQGYVDPSGYGQSWQQSPSGGQDAAYHQQSGAQDGYAQQAYPAGYTPTGGQQPYGQEWQSADPQQAQAAYGTGGQPAYGQQAHHGYDAYGTQQPQAYGTGAQQAYGTGAQQAQAYGTGAQQAYGTGAQQAYAADPSQQAYVTGGQQAAYGSAYDPGQYAVQPQADVGQTPQQGDQYAWYQQGEQPQQQDASAGSAASADPGYGAQPGSGSAYGQPYGADQLGQSGAESTDGQQNWYRDDDRR</sequence>
<feature type="compositionally biased region" description="Polar residues" evidence="1">
    <location>
        <begin position="465"/>
        <end position="479"/>
    </location>
</feature>
<feature type="compositionally biased region" description="Low complexity" evidence="1">
    <location>
        <begin position="252"/>
        <end position="266"/>
    </location>
</feature>